<dbReference type="CDD" id="cd08349">
    <property type="entry name" value="BLMA_like"/>
    <property type="match status" value="1"/>
</dbReference>
<reference evidence="4 5" key="1">
    <citation type="submission" date="2016-10" db="EMBL/GenBank/DDBJ databases">
        <authorList>
            <person name="Varghese N."/>
            <person name="Submissions S."/>
        </authorList>
    </citation>
    <scope>NUCLEOTIDE SEQUENCE [LARGE SCALE GENOMIC DNA]</scope>
    <source>
        <strain evidence="4 5">DSM 16525</strain>
    </source>
</reference>
<dbReference type="SUPFAM" id="SSF54593">
    <property type="entry name" value="Glyoxalase/Bleomycin resistance protein/Dihydroxybiphenyl dioxygenase"/>
    <property type="match status" value="1"/>
</dbReference>
<feature type="domain" description="Glyoxalase/fosfomycin resistance/dioxygenase" evidence="2">
    <location>
        <begin position="10"/>
        <end position="119"/>
    </location>
</feature>
<dbReference type="RefSeq" id="WP_074957431.1">
    <property type="nucleotide sequence ID" value="NZ_BJXR01000034.1"/>
</dbReference>
<evidence type="ECO:0000313" key="4">
    <source>
        <dbReference type="EMBL" id="SEU32017.1"/>
    </source>
</evidence>
<gene>
    <name evidence="3" type="ORF">MFU01_44450</name>
    <name evidence="4" type="ORF">SAMN05443572_10959</name>
</gene>
<dbReference type="AlphaFoldDB" id="A0A511T7W7"/>
<evidence type="ECO:0000313" key="5">
    <source>
        <dbReference type="Proteomes" id="UP000183760"/>
    </source>
</evidence>
<dbReference type="InterPro" id="IPR004360">
    <property type="entry name" value="Glyas_Fos-R_dOase_dom"/>
</dbReference>
<keyword evidence="1" id="KW-0046">Antibiotic resistance</keyword>
<sequence length="234" mass="25547">MHADASIPALPCVELESTLAFYGLLGFDVTYKQRTPNPYAATRRGGAHLHFFGLKGLDPAAAFSTCLIIVDEVEGLHERFASALREQYGKLPLRGVPRITRMRTGQSRFTIVDPSGNSVIFIRRDEPSGHGDDGQEPQSVLAKALKTARRLRDFKNDDASAAKVLDVALKKPEAGTVAERARACLARAELAVVLNDAPRAKSLLGELDALTLSKSERGSLQDERESLERLLLRA</sequence>
<dbReference type="InterPro" id="IPR029068">
    <property type="entry name" value="Glyas_Bleomycin-R_OHBP_Dase"/>
</dbReference>
<evidence type="ECO:0000313" key="3">
    <source>
        <dbReference type="EMBL" id="GEN09408.1"/>
    </source>
</evidence>
<dbReference type="Gene3D" id="3.10.180.10">
    <property type="entry name" value="2,3-Dihydroxybiphenyl 1,2-Dioxygenase, domain 1"/>
    <property type="match status" value="1"/>
</dbReference>
<dbReference type="Proteomes" id="UP000321514">
    <property type="component" value="Unassembled WGS sequence"/>
</dbReference>
<dbReference type="Proteomes" id="UP000183760">
    <property type="component" value="Unassembled WGS sequence"/>
</dbReference>
<evidence type="ECO:0000313" key="6">
    <source>
        <dbReference type="Proteomes" id="UP000321514"/>
    </source>
</evidence>
<keyword evidence="5" id="KW-1185">Reference proteome</keyword>
<reference evidence="3 6" key="2">
    <citation type="submission" date="2019-07" db="EMBL/GenBank/DDBJ databases">
        <title>Whole genome shotgun sequence of Myxococcus fulvus NBRC 100333.</title>
        <authorList>
            <person name="Hosoyama A."/>
            <person name="Uohara A."/>
            <person name="Ohji S."/>
            <person name="Ichikawa N."/>
        </authorList>
    </citation>
    <scope>NUCLEOTIDE SEQUENCE [LARGE SCALE GENOMIC DNA]</scope>
    <source>
        <strain evidence="3 6">NBRC 100333</strain>
    </source>
</reference>
<organism evidence="3 6">
    <name type="scientific">Myxococcus fulvus</name>
    <dbReference type="NCBI Taxonomy" id="33"/>
    <lineage>
        <taxon>Bacteria</taxon>
        <taxon>Pseudomonadati</taxon>
        <taxon>Myxococcota</taxon>
        <taxon>Myxococcia</taxon>
        <taxon>Myxococcales</taxon>
        <taxon>Cystobacterineae</taxon>
        <taxon>Myxococcaceae</taxon>
        <taxon>Myxococcus</taxon>
    </lineage>
</organism>
<accession>A0A511T7W7</accession>
<dbReference type="InterPro" id="IPR000335">
    <property type="entry name" value="Bleomycin-R"/>
</dbReference>
<dbReference type="Pfam" id="PF00903">
    <property type="entry name" value="Glyoxalase"/>
    <property type="match status" value="1"/>
</dbReference>
<comment type="caution">
    <text evidence="3">The sequence shown here is derived from an EMBL/GenBank/DDBJ whole genome shotgun (WGS) entry which is preliminary data.</text>
</comment>
<evidence type="ECO:0000259" key="2">
    <source>
        <dbReference type="Pfam" id="PF00903"/>
    </source>
</evidence>
<protein>
    <recommendedName>
        <fullName evidence="2">Glyoxalase/fosfomycin resistance/dioxygenase domain-containing protein</fullName>
    </recommendedName>
</protein>
<dbReference type="OrthoDB" id="6624781at2"/>
<dbReference type="EMBL" id="BJXR01000034">
    <property type="protein sequence ID" value="GEN09408.1"/>
    <property type="molecule type" value="Genomic_DNA"/>
</dbReference>
<dbReference type="GO" id="GO:0046677">
    <property type="term" value="P:response to antibiotic"/>
    <property type="evidence" value="ECO:0007669"/>
    <property type="project" value="UniProtKB-KW"/>
</dbReference>
<evidence type="ECO:0000256" key="1">
    <source>
        <dbReference type="ARBA" id="ARBA00023251"/>
    </source>
</evidence>
<proteinExistence type="predicted"/>
<dbReference type="EMBL" id="FOIB01000009">
    <property type="protein sequence ID" value="SEU32017.1"/>
    <property type="molecule type" value="Genomic_DNA"/>
</dbReference>
<dbReference type="STRING" id="1334629.MFUL124B02_18815"/>
<name>A0A511T7W7_MYXFU</name>